<reference evidence="1 2" key="1">
    <citation type="submission" date="2015-04" db="EMBL/GenBank/DDBJ databases">
        <title>Whole genome shotgun sequence of Flavihumibacter petaseus NBRC 106054.</title>
        <authorList>
            <person name="Miyazawa S."/>
            <person name="Hosoyama A."/>
            <person name="Hashimoto M."/>
            <person name="Noguchi M."/>
            <person name="Tsuchikane K."/>
            <person name="Ohji S."/>
            <person name="Yamazoe A."/>
            <person name="Ichikawa N."/>
            <person name="Kimura A."/>
            <person name="Fujita N."/>
        </authorList>
    </citation>
    <scope>NUCLEOTIDE SEQUENCE [LARGE SCALE GENOMIC DNA]</scope>
    <source>
        <strain evidence="1 2">NBRC 106054</strain>
    </source>
</reference>
<name>A0A0E9MZX4_9BACT</name>
<dbReference type="AlphaFoldDB" id="A0A0E9MZX4"/>
<gene>
    <name evidence="1" type="ORF">FPE01S_02_02230</name>
</gene>
<proteinExistence type="predicted"/>
<comment type="caution">
    <text evidence="1">The sequence shown here is derived from an EMBL/GenBank/DDBJ whole genome shotgun (WGS) entry which is preliminary data.</text>
</comment>
<keyword evidence="2" id="KW-1185">Reference proteome</keyword>
<dbReference type="EMBL" id="BBWV01000002">
    <property type="protein sequence ID" value="GAO43119.1"/>
    <property type="molecule type" value="Genomic_DNA"/>
</dbReference>
<evidence type="ECO:0000313" key="1">
    <source>
        <dbReference type="EMBL" id="GAO43119.1"/>
    </source>
</evidence>
<dbReference type="Proteomes" id="UP000033121">
    <property type="component" value="Unassembled WGS sequence"/>
</dbReference>
<organism evidence="1 2">
    <name type="scientific">Flavihumibacter petaseus NBRC 106054</name>
    <dbReference type="NCBI Taxonomy" id="1220578"/>
    <lineage>
        <taxon>Bacteria</taxon>
        <taxon>Pseudomonadati</taxon>
        <taxon>Bacteroidota</taxon>
        <taxon>Chitinophagia</taxon>
        <taxon>Chitinophagales</taxon>
        <taxon>Chitinophagaceae</taxon>
        <taxon>Flavihumibacter</taxon>
    </lineage>
</organism>
<accession>A0A0E9MZX4</accession>
<dbReference type="OrthoDB" id="675467at2"/>
<evidence type="ECO:0000313" key="2">
    <source>
        <dbReference type="Proteomes" id="UP000033121"/>
    </source>
</evidence>
<dbReference type="RefSeq" id="WP_046369050.1">
    <property type="nucleotide sequence ID" value="NZ_BBWV01000002.1"/>
</dbReference>
<protein>
    <submittedName>
        <fullName evidence="1">Uncharacterized protein</fullName>
    </submittedName>
</protein>
<sequence>MGLISSVIKFIFGQRQQQANGKVPVSNGYLSRWEKERQARIAAAEAQLKPWIGEVLKEEGELSFSWESGNDEAFVTFQNSDEARADNFEDLEFYIIDKLDIPDAGEFQMNGSGTVFLAGNSVKVKYSSIMKEVVDFNEETEEEIYGEQIVDGDEIVLFVL</sequence>